<dbReference type="GO" id="GO:0000981">
    <property type="term" value="F:DNA-binding transcription factor activity, RNA polymerase II-specific"/>
    <property type="evidence" value="ECO:0007669"/>
    <property type="project" value="InterPro"/>
</dbReference>
<keyword evidence="1" id="KW-0479">Metal-binding</keyword>
<organism evidence="8 9">
    <name type="scientific">Capronia epimyces CBS 606.96</name>
    <dbReference type="NCBI Taxonomy" id="1182542"/>
    <lineage>
        <taxon>Eukaryota</taxon>
        <taxon>Fungi</taxon>
        <taxon>Dikarya</taxon>
        <taxon>Ascomycota</taxon>
        <taxon>Pezizomycotina</taxon>
        <taxon>Eurotiomycetes</taxon>
        <taxon>Chaetothyriomycetidae</taxon>
        <taxon>Chaetothyriales</taxon>
        <taxon>Herpotrichiellaceae</taxon>
        <taxon>Capronia</taxon>
    </lineage>
</organism>
<feature type="compositionally biased region" description="Basic and acidic residues" evidence="6">
    <location>
        <begin position="146"/>
        <end position="157"/>
    </location>
</feature>
<sequence>MTESEAPVVKRKRIATACRTCQKKKIKCDGNKPCNYCMTHDVECIFPQLRQRGGSRRGAKYMDTLENRLTTMESLLNSSGFLADKDGRHSAPGGSMETTMPPIPSVSSGSNTMPPAMTSPDSIGHDLPTLEDSASQHSFHPSPGSSERRTVMDRDMTGDDITMSRSGPKDMGDSVDPSLSHPPSRSGRIGSAAGFSIFSPKGVQWVIERTGNKTFKDAIVAAAQDEHTMNHWTSDTFNCVFTRRIFRQLPPREETISLVERYFKDFNSVCPLFSQPAFMALVERQYTATPCDSVGWWASLNIVLAIIVMLQALNNAPPAMMERSRDYFRNALAVLTELTIRSTDLLGVQALLAMALLMQGTPDPRPVAFFVASAMRLSHTLGLHKRESLYGLDPLEAEQRKRIFWIAYRIDKDMCIRSGLPLIQDEDDMSMDLPSENPPDDLGIVTLPDGQGRLNVFRAMAEVATIQARIHKRLYSANVANQSDEELMATITELDRQLEEWKESVPVDLDQPDFEIRTAYTPHGLHLIVLHFSYYNCLHTIHRTSIQHSYWTGRHNSFDAAPLSPQVFQSAAQCSFSARASIRMLKYIPVQDMGFVWRVLYFPVSAFITLFESILRTPTDSRSRSDLRLMRSLVDFLSKLRREDSMELNRIFRVCSEFERTAREVVERTEKAGQHMHDRARSMQDVTTDRQQFSNGHNTVPLTPLSATVTGDLGYPSPSLYSRAANQAFPLGLDDSLNQTQFSQRLPGFMAEIQPMFPDGLTMPWNGNMFHDPFGPGPFSANSYGLEATLEE</sequence>
<dbReference type="InterPro" id="IPR050987">
    <property type="entry name" value="AtrR-like"/>
</dbReference>
<dbReference type="STRING" id="1182542.W9YY14"/>
<evidence type="ECO:0000313" key="8">
    <source>
        <dbReference type="EMBL" id="EXJ87194.1"/>
    </source>
</evidence>
<gene>
    <name evidence="8" type="ORF">A1O3_04153</name>
</gene>
<dbReference type="SMART" id="SM00906">
    <property type="entry name" value="Fungal_trans"/>
    <property type="match status" value="1"/>
</dbReference>
<keyword evidence="5" id="KW-0539">Nucleus</keyword>
<dbReference type="eggNOG" id="ENOG502QZJZ">
    <property type="taxonomic scope" value="Eukaryota"/>
</dbReference>
<dbReference type="GO" id="GO:0003677">
    <property type="term" value="F:DNA binding"/>
    <property type="evidence" value="ECO:0007669"/>
    <property type="project" value="UniProtKB-KW"/>
</dbReference>
<dbReference type="InterPro" id="IPR036864">
    <property type="entry name" value="Zn2-C6_fun-type_DNA-bd_sf"/>
</dbReference>
<dbReference type="Pfam" id="PF04082">
    <property type="entry name" value="Fungal_trans"/>
    <property type="match status" value="1"/>
</dbReference>
<dbReference type="PROSITE" id="PS50048">
    <property type="entry name" value="ZN2_CY6_FUNGAL_2"/>
    <property type="match status" value="1"/>
</dbReference>
<keyword evidence="4" id="KW-0804">Transcription</keyword>
<feature type="compositionally biased region" description="Polar residues" evidence="6">
    <location>
        <begin position="132"/>
        <end position="145"/>
    </location>
</feature>
<dbReference type="EMBL" id="AMGY01000003">
    <property type="protein sequence ID" value="EXJ87194.1"/>
    <property type="molecule type" value="Genomic_DNA"/>
</dbReference>
<dbReference type="AlphaFoldDB" id="W9YY14"/>
<feature type="domain" description="Zn(2)-C6 fungal-type" evidence="7">
    <location>
        <begin position="17"/>
        <end position="46"/>
    </location>
</feature>
<keyword evidence="9" id="KW-1185">Reference proteome</keyword>
<dbReference type="Proteomes" id="UP000019478">
    <property type="component" value="Unassembled WGS sequence"/>
</dbReference>
<dbReference type="InterPro" id="IPR001138">
    <property type="entry name" value="Zn2Cys6_DnaBD"/>
</dbReference>
<evidence type="ECO:0000256" key="4">
    <source>
        <dbReference type="ARBA" id="ARBA00023163"/>
    </source>
</evidence>
<feature type="region of interest" description="Disordered" evidence="6">
    <location>
        <begin position="81"/>
        <end position="187"/>
    </location>
</feature>
<evidence type="ECO:0000256" key="3">
    <source>
        <dbReference type="ARBA" id="ARBA00023125"/>
    </source>
</evidence>
<dbReference type="CDD" id="cd00067">
    <property type="entry name" value="GAL4"/>
    <property type="match status" value="1"/>
</dbReference>
<comment type="caution">
    <text evidence="8">The sequence shown here is derived from an EMBL/GenBank/DDBJ whole genome shotgun (WGS) entry which is preliminary data.</text>
</comment>
<dbReference type="OrthoDB" id="2123952at2759"/>
<reference evidence="8 9" key="1">
    <citation type="submission" date="2013-03" db="EMBL/GenBank/DDBJ databases">
        <title>The Genome Sequence of Capronia epimyces CBS 606.96.</title>
        <authorList>
            <consortium name="The Broad Institute Genomics Platform"/>
            <person name="Cuomo C."/>
            <person name="de Hoog S."/>
            <person name="Gorbushina A."/>
            <person name="Walker B."/>
            <person name="Young S.K."/>
            <person name="Zeng Q."/>
            <person name="Gargeya S."/>
            <person name="Fitzgerald M."/>
            <person name="Haas B."/>
            <person name="Abouelleil A."/>
            <person name="Allen A.W."/>
            <person name="Alvarado L."/>
            <person name="Arachchi H.M."/>
            <person name="Berlin A.M."/>
            <person name="Chapman S.B."/>
            <person name="Gainer-Dewar J."/>
            <person name="Goldberg J."/>
            <person name="Griggs A."/>
            <person name="Gujja S."/>
            <person name="Hansen M."/>
            <person name="Howarth C."/>
            <person name="Imamovic A."/>
            <person name="Ireland A."/>
            <person name="Larimer J."/>
            <person name="McCowan C."/>
            <person name="Murphy C."/>
            <person name="Pearson M."/>
            <person name="Poon T.W."/>
            <person name="Priest M."/>
            <person name="Roberts A."/>
            <person name="Saif S."/>
            <person name="Shea T."/>
            <person name="Sisk P."/>
            <person name="Sykes S."/>
            <person name="Wortman J."/>
            <person name="Nusbaum C."/>
            <person name="Birren B."/>
        </authorList>
    </citation>
    <scope>NUCLEOTIDE SEQUENCE [LARGE SCALE GENOMIC DNA]</scope>
    <source>
        <strain evidence="8 9">CBS 606.96</strain>
    </source>
</reference>
<dbReference type="Pfam" id="PF00172">
    <property type="entry name" value="Zn_clus"/>
    <property type="match status" value="1"/>
</dbReference>
<protein>
    <recommendedName>
        <fullName evidence="7">Zn(2)-C6 fungal-type domain-containing protein</fullName>
    </recommendedName>
</protein>
<dbReference type="GO" id="GO:0006351">
    <property type="term" value="P:DNA-templated transcription"/>
    <property type="evidence" value="ECO:0007669"/>
    <property type="project" value="InterPro"/>
</dbReference>
<dbReference type="SMART" id="SM00066">
    <property type="entry name" value="GAL4"/>
    <property type="match status" value="1"/>
</dbReference>
<dbReference type="InterPro" id="IPR007219">
    <property type="entry name" value="XnlR_reg_dom"/>
</dbReference>
<name>W9YY14_9EURO</name>
<evidence type="ECO:0000259" key="7">
    <source>
        <dbReference type="PROSITE" id="PS50048"/>
    </source>
</evidence>
<evidence type="ECO:0000256" key="1">
    <source>
        <dbReference type="ARBA" id="ARBA00022723"/>
    </source>
</evidence>
<dbReference type="GeneID" id="19168273"/>
<dbReference type="SUPFAM" id="SSF57701">
    <property type="entry name" value="Zn2/Cys6 DNA-binding domain"/>
    <property type="match status" value="1"/>
</dbReference>
<keyword evidence="2" id="KW-0805">Transcription regulation</keyword>
<evidence type="ECO:0000256" key="2">
    <source>
        <dbReference type="ARBA" id="ARBA00023015"/>
    </source>
</evidence>
<evidence type="ECO:0000256" key="6">
    <source>
        <dbReference type="SAM" id="MobiDB-lite"/>
    </source>
</evidence>
<dbReference type="GO" id="GO:0008270">
    <property type="term" value="F:zinc ion binding"/>
    <property type="evidence" value="ECO:0007669"/>
    <property type="project" value="InterPro"/>
</dbReference>
<dbReference type="PANTHER" id="PTHR46910:SF25">
    <property type="entry name" value="ABC-TRANSPORTER-REGULATING TRANSCRIPTION FACTOR"/>
    <property type="match status" value="1"/>
</dbReference>
<evidence type="ECO:0000256" key="5">
    <source>
        <dbReference type="ARBA" id="ARBA00023242"/>
    </source>
</evidence>
<evidence type="ECO:0000313" key="9">
    <source>
        <dbReference type="Proteomes" id="UP000019478"/>
    </source>
</evidence>
<keyword evidence="3" id="KW-0238">DNA-binding</keyword>
<proteinExistence type="predicted"/>
<dbReference type="HOGENOM" id="CLU_011099_5_2_1"/>
<dbReference type="PANTHER" id="PTHR46910">
    <property type="entry name" value="TRANSCRIPTION FACTOR PDR1"/>
    <property type="match status" value="1"/>
</dbReference>
<dbReference type="CDD" id="cd12148">
    <property type="entry name" value="fungal_TF_MHR"/>
    <property type="match status" value="1"/>
</dbReference>
<dbReference type="Gene3D" id="4.10.240.10">
    <property type="entry name" value="Zn(2)-C6 fungal-type DNA-binding domain"/>
    <property type="match status" value="1"/>
</dbReference>
<dbReference type="RefSeq" id="XP_007732473.1">
    <property type="nucleotide sequence ID" value="XM_007734283.1"/>
</dbReference>
<accession>W9YY14</accession>